<dbReference type="Pfam" id="PF02470">
    <property type="entry name" value="MlaD"/>
    <property type="match status" value="1"/>
</dbReference>
<evidence type="ECO:0000259" key="3">
    <source>
        <dbReference type="Pfam" id="PF02470"/>
    </source>
</evidence>
<sequence>MARRRRRGPRRSDAFVGLIALAIAALVMFFGFTKDIPFRSGFQLRAQFESANSIRPNSPVRIAGVEVGKVKRIEATDGTNGATLVMELKDSALPLHKNATAKIRPRIFLEGNFFVDLKPGTADSPQLDSGDMIAITQTATPVQLDEVLTSLQSDSREDLKQVLNGLSTALMSEPTAEEDEDADPLAQGQTAAASFNDALDDIPVAERSTAEVLEAFLGTEPGRDVARLIRGTARTADELSRYEQSLQELITNLNVTTGALAGEATNLRASIRALPGTLAAANSAFDSLNAAFPSTRAFAREIRPGVRETPATIEAAFPWIEQTRALVSQEELGGLAEELSPATVDLARLIDRATELLPQADLLGKCLRDVVLPAGDIVVQDEFTTGVENYKEFFYALAGIAGEGQNFDGNGMYVRFQTGGGSQTLSLGPNSTNLGELFGNFVEAPLGNRPAMPRKKPTYKDDVPCYLQPLPNVNGPLGQKSAPGGGTATAANVKASKQDKLRREVELSVVRKKLNPFGAKRK</sequence>
<gene>
    <name evidence="4" type="ORF">C8N24_3566</name>
</gene>
<organism evidence="4 5">
    <name type="scientific">Solirubrobacter pauli</name>
    <dbReference type="NCBI Taxonomy" id="166793"/>
    <lineage>
        <taxon>Bacteria</taxon>
        <taxon>Bacillati</taxon>
        <taxon>Actinomycetota</taxon>
        <taxon>Thermoleophilia</taxon>
        <taxon>Solirubrobacterales</taxon>
        <taxon>Solirubrobacteraceae</taxon>
        <taxon>Solirubrobacter</taxon>
    </lineage>
</organism>
<dbReference type="PANTHER" id="PTHR33371">
    <property type="entry name" value="INTERMEMBRANE PHOSPHOLIPID TRANSPORT SYSTEM BINDING PROTEIN MLAD-RELATED"/>
    <property type="match status" value="1"/>
</dbReference>
<dbReference type="AlphaFoldDB" id="A0A660LHH1"/>
<comment type="caution">
    <text evidence="4">The sequence shown here is derived from an EMBL/GenBank/DDBJ whole genome shotgun (WGS) entry which is preliminary data.</text>
</comment>
<feature type="region of interest" description="Disordered" evidence="1">
    <location>
        <begin position="474"/>
        <end position="498"/>
    </location>
</feature>
<evidence type="ECO:0000313" key="4">
    <source>
        <dbReference type="EMBL" id="RKQ93695.1"/>
    </source>
</evidence>
<keyword evidence="2" id="KW-1133">Transmembrane helix</keyword>
<dbReference type="Proteomes" id="UP000278962">
    <property type="component" value="Unassembled WGS sequence"/>
</dbReference>
<dbReference type="InterPro" id="IPR003399">
    <property type="entry name" value="Mce/MlaD"/>
</dbReference>
<evidence type="ECO:0000256" key="1">
    <source>
        <dbReference type="SAM" id="MobiDB-lite"/>
    </source>
</evidence>
<dbReference type="PANTHER" id="PTHR33371:SF4">
    <property type="entry name" value="INTERMEMBRANE PHOSPHOLIPID TRANSPORT SYSTEM BINDING PROTEIN MLAD"/>
    <property type="match status" value="1"/>
</dbReference>
<keyword evidence="2" id="KW-0472">Membrane</keyword>
<dbReference type="EMBL" id="RBIL01000001">
    <property type="protein sequence ID" value="RKQ93695.1"/>
    <property type="molecule type" value="Genomic_DNA"/>
</dbReference>
<feature type="transmembrane region" description="Helical" evidence="2">
    <location>
        <begin position="12"/>
        <end position="32"/>
    </location>
</feature>
<keyword evidence="5" id="KW-1185">Reference proteome</keyword>
<keyword evidence="2" id="KW-0812">Transmembrane</keyword>
<feature type="domain" description="Mce/MlaD" evidence="3">
    <location>
        <begin position="43"/>
        <end position="120"/>
    </location>
</feature>
<proteinExistence type="predicted"/>
<name>A0A660LHH1_9ACTN</name>
<protein>
    <submittedName>
        <fullName evidence="4">Virulence factor Mce-like protein</fullName>
    </submittedName>
</protein>
<reference evidence="4 5" key="1">
    <citation type="submission" date="2018-10" db="EMBL/GenBank/DDBJ databases">
        <title>Genomic Encyclopedia of Archaeal and Bacterial Type Strains, Phase II (KMG-II): from individual species to whole genera.</title>
        <authorList>
            <person name="Goeker M."/>
        </authorList>
    </citation>
    <scope>NUCLEOTIDE SEQUENCE [LARGE SCALE GENOMIC DNA]</scope>
    <source>
        <strain evidence="4 5">DSM 14954</strain>
    </source>
</reference>
<evidence type="ECO:0000313" key="5">
    <source>
        <dbReference type="Proteomes" id="UP000278962"/>
    </source>
</evidence>
<dbReference type="InterPro" id="IPR052336">
    <property type="entry name" value="MlaD_Phospholipid_Transporter"/>
</dbReference>
<dbReference type="OrthoDB" id="5242071at2"/>
<evidence type="ECO:0000256" key="2">
    <source>
        <dbReference type="SAM" id="Phobius"/>
    </source>
</evidence>
<dbReference type="RefSeq" id="WP_121252052.1">
    <property type="nucleotide sequence ID" value="NZ_RBIL01000001.1"/>
</dbReference>
<accession>A0A660LHH1</accession>